<gene>
    <name evidence="1" type="ORF">HU200_053899</name>
</gene>
<evidence type="ECO:0000313" key="2">
    <source>
        <dbReference type="Proteomes" id="UP000636709"/>
    </source>
</evidence>
<sequence length="254" mass="28003">MHISISELDSWSASAGLKEVHEVDDEIKRLFQGFRADVGDVPLSPRLPALDAITLHESDIVDPSKRGMFKYVKMDVQTLKDLLSSKPLDETALISEINIIINHWTGLFCNGKTLGLTAGLKQFMETMGTLSGLLGVCGSSVTSAAKDYASELQLKAAPIQEAVPKRREVLTGQLEKHNEKLETLGALILKEEKARDEKSALLGETNDLLDLVPMVYKGIKDSAIKVEQQISRYARRQDSEKKDLLISLLQSLSS</sequence>
<accession>A0A835ARB8</accession>
<dbReference type="AlphaFoldDB" id="A0A835ARB8"/>
<dbReference type="Proteomes" id="UP000636709">
    <property type="component" value="Unassembled WGS sequence"/>
</dbReference>
<protein>
    <submittedName>
        <fullName evidence="1">Uncharacterized protein</fullName>
    </submittedName>
</protein>
<proteinExistence type="predicted"/>
<reference evidence="1" key="1">
    <citation type="submission" date="2020-07" db="EMBL/GenBank/DDBJ databases">
        <title>Genome sequence and genetic diversity analysis of an under-domesticated orphan crop, white fonio (Digitaria exilis).</title>
        <authorList>
            <person name="Bennetzen J.L."/>
            <person name="Chen S."/>
            <person name="Ma X."/>
            <person name="Wang X."/>
            <person name="Yssel A.E.J."/>
            <person name="Chaluvadi S.R."/>
            <person name="Johnson M."/>
            <person name="Gangashetty P."/>
            <person name="Hamidou F."/>
            <person name="Sanogo M.D."/>
            <person name="Zwaenepoel A."/>
            <person name="Wallace J."/>
            <person name="Van De Peer Y."/>
            <person name="Van Deynze A."/>
        </authorList>
    </citation>
    <scope>NUCLEOTIDE SEQUENCE</scope>
    <source>
        <tissue evidence="1">Leaves</tissue>
    </source>
</reference>
<organism evidence="1 2">
    <name type="scientific">Digitaria exilis</name>
    <dbReference type="NCBI Taxonomy" id="1010633"/>
    <lineage>
        <taxon>Eukaryota</taxon>
        <taxon>Viridiplantae</taxon>
        <taxon>Streptophyta</taxon>
        <taxon>Embryophyta</taxon>
        <taxon>Tracheophyta</taxon>
        <taxon>Spermatophyta</taxon>
        <taxon>Magnoliopsida</taxon>
        <taxon>Liliopsida</taxon>
        <taxon>Poales</taxon>
        <taxon>Poaceae</taxon>
        <taxon>PACMAD clade</taxon>
        <taxon>Panicoideae</taxon>
        <taxon>Panicodae</taxon>
        <taxon>Paniceae</taxon>
        <taxon>Anthephorinae</taxon>
        <taxon>Digitaria</taxon>
    </lineage>
</organism>
<evidence type="ECO:0000313" key="1">
    <source>
        <dbReference type="EMBL" id="KAF8666019.1"/>
    </source>
</evidence>
<comment type="caution">
    <text evidence="1">The sequence shown here is derived from an EMBL/GenBank/DDBJ whole genome shotgun (WGS) entry which is preliminary data.</text>
</comment>
<keyword evidence="2" id="KW-1185">Reference proteome</keyword>
<dbReference type="EMBL" id="JACEFO010002321">
    <property type="protein sequence ID" value="KAF8666019.1"/>
    <property type="molecule type" value="Genomic_DNA"/>
</dbReference>
<name>A0A835ARB8_9POAL</name>